<evidence type="ECO:0000313" key="2">
    <source>
        <dbReference type="Proteomes" id="UP000054773"/>
    </source>
</evidence>
<dbReference type="STRING" id="448.Lery_0486"/>
<keyword evidence="2" id="KW-1185">Reference proteome</keyword>
<gene>
    <name evidence="1" type="ORF">Lery_0486</name>
</gene>
<dbReference type="OrthoDB" id="5651626at2"/>
<dbReference type="EMBL" id="LNYA01000003">
    <property type="protein sequence ID" value="KTC99585.1"/>
    <property type="molecule type" value="Genomic_DNA"/>
</dbReference>
<organism evidence="1 2">
    <name type="scientific">Legionella erythra</name>
    <dbReference type="NCBI Taxonomy" id="448"/>
    <lineage>
        <taxon>Bacteria</taxon>
        <taxon>Pseudomonadati</taxon>
        <taxon>Pseudomonadota</taxon>
        <taxon>Gammaproteobacteria</taxon>
        <taxon>Legionellales</taxon>
        <taxon>Legionellaceae</taxon>
        <taxon>Legionella</taxon>
    </lineage>
</organism>
<sequence length="60" mass="6514">MINSTLKMLSRMNSSDVIQKAVSPESDSSAKAQAEANSPALADFMNCLTKKDNYDLTPFS</sequence>
<dbReference type="AlphaFoldDB" id="A0A0W0TV40"/>
<evidence type="ECO:0000313" key="1">
    <source>
        <dbReference type="EMBL" id="KTC99585.1"/>
    </source>
</evidence>
<dbReference type="Proteomes" id="UP000054773">
    <property type="component" value="Unassembled WGS sequence"/>
</dbReference>
<comment type="caution">
    <text evidence="1">The sequence shown here is derived from an EMBL/GenBank/DDBJ whole genome shotgun (WGS) entry which is preliminary data.</text>
</comment>
<name>A0A0W0TV40_LEGER</name>
<dbReference type="RefSeq" id="WP_058525657.1">
    <property type="nucleotide sequence ID" value="NZ_CAAAHY010000001.1"/>
</dbReference>
<dbReference type="PATRIC" id="fig|448.7.peg.503"/>
<reference evidence="1 2" key="1">
    <citation type="submission" date="2015-11" db="EMBL/GenBank/DDBJ databases">
        <title>Genomic analysis of 38 Legionella species identifies large and diverse effector repertoires.</title>
        <authorList>
            <person name="Burstein D."/>
            <person name="Amaro F."/>
            <person name="Zusman T."/>
            <person name="Lifshitz Z."/>
            <person name="Cohen O."/>
            <person name="Gilbert J.A."/>
            <person name="Pupko T."/>
            <person name="Shuman H.A."/>
            <person name="Segal G."/>
        </authorList>
    </citation>
    <scope>NUCLEOTIDE SEQUENCE [LARGE SCALE GENOMIC DNA]</scope>
    <source>
        <strain evidence="1 2">SE-32A-C8</strain>
    </source>
</reference>
<accession>A0A0W0TV40</accession>
<protein>
    <submittedName>
        <fullName evidence="1">Uncharacterized protein</fullName>
    </submittedName>
</protein>
<proteinExistence type="predicted"/>